<evidence type="ECO:0000313" key="11">
    <source>
        <dbReference type="EMBL" id="AMD86680.1"/>
    </source>
</evidence>
<dbReference type="AlphaFoldDB" id="A0A0X8JD35"/>
<proteinExistence type="predicted"/>
<dbReference type="GO" id="GO:0050660">
    <property type="term" value="F:flavin adenine dinucleotide binding"/>
    <property type="evidence" value="ECO:0007669"/>
    <property type="project" value="TreeGrafter"/>
</dbReference>
<protein>
    <recommendedName>
        <fullName evidence="10">FAD-binding FR-type domain-containing protein</fullName>
    </recommendedName>
</protein>
<keyword evidence="2" id="KW-0285">Flavoprotein</keyword>
<evidence type="ECO:0000256" key="6">
    <source>
        <dbReference type="ARBA" id="ARBA00023002"/>
    </source>
</evidence>
<dbReference type="SUPFAM" id="SSF52343">
    <property type="entry name" value="Ferredoxin reductase-like, C-terminal NADP-linked domain"/>
    <property type="match status" value="1"/>
</dbReference>
<feature type="transmembrane region" description="Helical" evidence="9">
    <location>
        <begin position="73"/>
        <end position="99"/>
    </location>
</feature>
<dbReference type="Gene3D" id="3.40.50.80">
    <property type="entry name" value="Nucleotide-binding domain of ferredoxin-NADP reductase (FNR) module"/>
    <property type="match status" value="1"/>
</dbReference>
<feature type="transmembrane region" description="Helical" evidence="9">
    <location>
        <begin position="164"/>
        <end position="185"/>
    </location>
</feature>
<dbReference type="PANTHER" id="PTHR47354:SF8">
    <property type="entry name" value="1,2-PHENYLACETYL-COA EPOXIDASE, SUBUNIT E"/>
    <property type="match status" value="1"/>
</dbReference>
<dbReference type="Pfam" id="PF00175">
    <property type="entry name" value="NAD_binding_1"/>
    <property type="match status" value="1"/>
</dbReference>
<evidence type="ECO:0000256" key="7">
    <source>
        <dbReference type="ARBA" id="ARBA00023004"/>
    </source>
</evidence>
<keyword evidence="5" id="KW-0274">FAD</keyword>
<dbReference type="Gene3D" id="2.40.30.10">
    <property type="entry name" value="Translation factors"/>
    <property type="match status" value="1"/>
</dbReference>
<evidence type="ECO:0000256" key="4">
    <source>
        <dbReference type="ARBA" id="ARBA00022723"/>
    </source>
</evidence>
<keyword evidence="9" id="KW-1133">Transmembrane helix</keyword>
<dbReference type="SUPFAM" id="SSF63380">
    <property type="entry name" value="Riboflavin synthase domain-like"/>
    <property type="match status" value="1"/>
</dbReference>
<dbReference type="GO" id="GO:0051537">
    <property type="term" value="F:2 iron, 2 sulfur cluster binding"/>
    <property type="evidence" value="ECO:0007669"/>
    <property type="project" value="UniProtKB-KW"/>
</dbReference>
<evidence type="ECO:0000256" key="8">
    <source>
        <dbReference type="ARBA" id="ARBA00023014"/>
    </source>
</evidence>
<keyword evidence="6" id="KW-0560">Oxidoreductase</keyword>
<evidence type="ECO:0000256" key="2">
    <source>
        <dbReference type="ARBA" id="ARBA00022630"/>
    </source>
</evidence>
<feature type="transmembrane region" description="Helical" evidence="9">
    <location>
        <begin position="138"/>
        <end position="158"/>
    </location>
</feature>
<dbReference type="InterPro" id="IPR001433">
    <property type="entry name" value="OxRdtase_FAD/NAD-bd"/>
</dbReference>
<evidence type="ECO:0000256" key="9">
    <source>
        <dbReference type="SAM" id="Phobius"/>
    </source>
</evidence>
<keyword evidence="12" id="KW-1185">Reference proteome</keyword>
<dbReference type="Proteomes" id="UP000065220">
    <property type="component" value="Chromosome"/>
</dbReference>
<dbReference type="PANTHER" id="PTHR47354">
    <property type="entry name" value="NADH OXIDOREDUCTASE HCR"/>
    <property type="match status" value="1"/>
</dbReference>
<gene>
    <name evidence="11" type="ORF">AXF14_02540</name>
</gene>
<dbReference type="InterPro" id="IPR050415">
    <property type="entry name" value="MRET"/>
</dbReference>
<accession>A0A0X8JD35</accession>
<dbReference type="InterPro" id="IPR039261">
    <property type="entry name" value="FNR_nucleotide-bd"/>
</dbReference>
<feature type="domain" description="FAD-binding FR-type" evidence="10">
    <location>
        <begin position="187"/>
        <end position="290"/>
    </location>
</feature>
<name>A0A0X8JD35_ACTRD</name>
<organism evidence="11 12">
    <name type="scientific">Actinomyces radicidentis</name>
    <dbReference type="NCBI Taxonomy" id="111015"/>
    <lineage>
        <taxon>Bacteria</taxon>
        <taxon>Bacillati</taxon>
        <taxon>Actinomycetota</taxon>
        <taxon>Actinomycetes</taxon>
        <taxon>Actinomycetales</taxon>
        <taxon>Actinomycetaceae</taxon>
        <taxon>Actinomyces</taxon>
    </lineage>
</organism>
<evidence type="ECO:0000259" key="10">
    <source>
        <dbReference type="PROSITE" id="PS51384"/>
    </source>
</evidence>
<dbReference type="GO" id="GO:0046872">
    <property type="term" value="F:metal ion binding"/>
    <property type="evidence" value="ECO:0007669"/>
    <property type="project" value="UniProtKB-KW"/>
</dbReference>
<reference evidence="12" key="1">
    <citation type="submission" date="2016-02" db="EMBL/GenBank/DDBJ databases">
        <authorList>
            <person name="Holder M.E."/>
            <person name="Ajami N.J."/>
            <person name="Petrosino J.F."/>
        </authorList>
    </citation>
    <scope>NUCLEOTIDE SEQUENCE [LARGE SCALE GENOMIC DNA]</scope>
    <source>
        <strain evidence="12">CCUG 36733</strain>
    </source>
</reference>
<sequence length="428" mass="44777">MRRWFPVLLSVTVIAVSVLVAAAPGSGPFIAVVLALGTSAYACLAMAIGISTRLPLVETVLGPLDRAYGVHKVLGITALVLVLAHLTLATTASASSVGIIEPQPLVIGLGALGLLVLAGTAAVALSDVSHSRFQKVHGSLAGAAFLILTLHAVVAAATGHGHGAVTTAWTAVLAVIGLGGIAQRIHHRYLGGRRMRVTATTPRERALEVDLVPSDDGGRVPPVRPGQFIVLTASPGGVREGHPFTVTRSDEHGLSVMVRAVGDWTALLQDGLDVGDEVLIDGPFGGFLPATSGTPEVWVAGGSGVTPFLATIRPVLTEDRATRAAGGEPPERWPVRLVVAAHSQEDAPAWEELRAAGEELDWLTVVPAFTESGDRLEDETLDALVADAPAEASWYVCGPQDLTKAVRAALRRAERSTERLHAERFAWR</sequence>
<evidence type="ECO:0000256" key="1">
    <source>
        <dbReference type="ARBA" id="ARBA00001974"/>
    </source>
</evidence>
<dbReference type="GO" id="GO:0016491">
    <property type="term" value="F:oxidoreductase activity"/>
    <property type="evidence" value="ECO:0007669"/>
    <property type="project" value="UniProtKB-KW"/>
</dbReference>
<evidence type="ECO:0000256" key="5">
    <source>
        <dbReference type="ARBA" id="ARBA00022827"/>
    </source>
</evidence>
<dbReference type="PRINTS" id="PR00410">
    <property type="entry name" value="PHEHYDRXLASE"/>
</dbReference>
<keyword evidence="7" id="KW-0408">Iron</keyword>
<dbReference type="STRING" id="111015.AXF14_02540"/>
<keyword evidence="9" id="KW-0472">Membrane</keyword>
<dbReference type="PROSITE" id="PS51384">
    <property type="entry name" value="FAD_FR"/>
    <property type="match status" value="1"/>
</dbReference>
<dbReference type="InterPro" id="IPR017938">
    <property type="entry name" value="Riboflavin_synthase-like_b-brl"/>
</dbReference>
<comment type="cofactor">
    <cofactor evidence="1">
        <name>FAD</name>
        <dbReference type="ChEBI" id="CHEBI:57692"/>
    </cofactor>
</comment>
<keyword evidence="8" id="KW-0411">Iron-sulfur</keyword>
<feature type="transmembrane region" description="Helical" evidence="9">
    <location>
        <begin position="105"/>
        <end position="126"/>
    </location>
</feature>
<evidence type="ECO:0000313" key="12">
    <source>
        <dbReference type="Proteomes" id="UP000065220"/>
    </source>
</evidence>
<dbReference type="KEGG" id="ard:AXF14_02540"/>
<dbReference type="EMBL" id="CP014228">
    <property type="protein sequence ID" value="AMD86680.1"/>
    <property type="molecule type" value="Genomic_DNA"/>
</dbReference>
<evidence type="ECO:0000256" key="3">
    <source>
        <dbReference type="ARBA" id="ARBA00022714"/>
    </source>
</evidence>
<dbReference type="InterPro" id="IPR017927">
    <property type="entry name" value="FAD-bd_FR_type"/>
</dbReference>
<dbReference type="OrthoDB" id="9796486at2"/>
<dbReference type="RefSeq" id="WP_067940547.1">
    <property type="nucleotide sequence ID" value="NZ_CP014228.1"/>
</dbReference>
<keyword evidence="4" id="KW-0479">Metal-binding</keyword>
<feature type="transmembrane region" description="Helical" evidence="9">
    <location>
        <begin position="32"/>
        <end position="52"/>
    </location>
</feature>
<keyword evidence="9" id="KW-0812">Transmembrane</keyword>
<keyword evidence="3" id="KW-0001">2Fe-2S</keyword>